<organism evidence="8 9">
    <name type="scientific">Sphingomonas sediminicola</name>
    <dbReference type="NCBI Taxonomy" id="386874"/>
    <lineage>
        <taxon>Bacteria</taxon>
        <taxon>Pseudomonadati</taxon>
        <taxon>Pseudomonadota</taxon>
        <taxon>Alphaproteobacteria</taxon>
        <taxon>Sphingomonadales</taxon>
        <taxon>Sphingomonadaceae</taxon>
        <taxon>Sphingomonas</taxon>
    </lineage>
</organism>
<evidence type="ECO:0000256" key="2">
    <source>
        <dbReference type="ARBA" id="ARBA00022723"/>
    </source>
</evidence>
<protein>
    <recommendedName>
        <fullName evidence="7">Peptidase M3A/M3B catalytic domain-containing protein</fullName>
    </recommendedName>
</protein>
<keyword evidence="4 6" id="KW-0862">Zinc</keyword>
<name>A0ABX6T884_9SPHN</name>
<evidence type="ECO:0000313" key="8">
    <source>
        <dbReference type="EMBL" id="QNP45774.1"/>
    </source>
</evidence>
<evidence type="ECO:0000256" key="6">
    <source>
        <dbReference type="RuleBase" id="RU003435"/>
    </source>
</evidence>
<evidence type="ECO:0000259" key="7">
    <source>
        <dbReference type="Pfam" id="PF01432"/>
    </source>
</evidence>
<dbReference type="Pfam" id="PF01432">
    <property type="entry name" value="Peptidase_M3"/>
    <property type="match status" value="1"/>
</dbReference>
<reference evidence="8 9" key="1">
    <citation type="submission" date="2020-08" db="EMBL/GenBank/DDBJ databases">
        <title>Genome sequence of Sphingomonas sediminicola KACC 15039T.</title>
        <authorList>
            <person name="Hyun D.-W."/>
            <person name="Bae J.-W."/>
        </authorList>
    </citation>
    <scope>NUCLEOTIDE SEQUENCE [LARGE SCALE GENOMIC DNA]</scope>
    <source>
        <strain evidence="8 9">KACC 15039</strain>
    </source>
</reference>
<evidence type="ECO:0000256" key="4">
    <source>
        <dbReference type="ARBA" id="ARBA00022833"/>
    </source>
</evidence>
<dbReference type="InterPro" id="IPR001567">
    <property type="entry name" value="Pept_M3A_M3B_dom"/>
</dbReference>
<keyword evidence="1 6" id="KW-0645">Protease</keyword>
<keyword evidence="9" id="KW-1185">Reference proteome</keyword>
<dbReference type="Gene3D" id="1.10.1370.10">
    <property type="entry name" value="Neurolysin, domain 3"/>
    <property type="match status" value="1"/>
</dbReference>
<sequence length="62" mass="7037">MIADDLFTEFQKHGLRDRTTAKRYRELVLAPGGTKPAAELVADFLGRPLSIEAYRAKMEKDQ</sequence>
<dbReference type="Proteomes" id="UP000516105">
    <property type="component" value="Chromosome"/>
</dbReference>
<evidence type="ECO:0000256" key="3">
    <source>
        <dbReference type="ARBA" id="ARBA00022801"/>
    </source>
</evidence>
<accession>A0ABX6T884</accession>
<dbReference type="InterPro" id="IPR024077">
    <property type="entry name" value="Neurolysin/TOP_dom2"/>
</dbReference>
<evidence type="ECO:0000256" key="1">
    <source>
        <dbReference type="ARBA" id="ARBA00022670"/>
    </source>
</evidence>
<dbReference type="EMBL" id="CP060782">
    <property type="protein sequence ID" value="QNP45774.1"/>
    <property type="molecule type" value="Genomic_DNA"/>
</dbReference>
<comment type="cofactor">
    <cofactor evidence="6">
        <name>Zn(2+)</name>
        <dbReference type="ChEBI" id="CHEBI:29105"/>
    </cofactor>
    <text evidence="6">Binds 1 zinc ion.</text>
</comment>
<dbReference type="SUPFAM" id="SSF55486">
    <property type="entry name" value="Metalloproteases ('zincins'), catalytic domain"/>
    <property type="match status" value="1"/>
</dbReference>
<gene>
    <name evidence="8" type="ORF">H9L14_00070</name>
</gene>
<keyword evidence="5 6" id="KW-0482">Metalloprotease</keyword>
<feature type="domain" description="Peptidase M3A/M3B catalytic" evidence="7">
    <location>
        <begin position="1"/>
        <end position="59"/>
    </location>
</feature>
<evidence type="ECO:0000313" key="9">
    <source>
        <dbReference type="Proteomes" id="UP000516105"/>
    </source>
</evidence>
<keyword evidence="2 6" id="KW-0479">Metal-binding</keyword>
<keyword evidence="3 6" id="KW-0378">Hydrolase</keyword>
<comment type="similarity">
    <text evidence="6">Belongs to the peptidase M3 family.</text>
</comment>
<evidence type="ECO:0000256" key="5">
    <source>
        <dbReference type="ARBA" id="ARBA00023049"/>
    </source>
</evidence>
<proteinExistence type="inferred from homology"/>